<evidence type="ECO:0000313" key="3">
    <source>
        <dbReference type="EMBL" id="XBS88718.1"/>
    </source>
</evidence>
<organism evidence="3">
    <name type="scientific">Rhodanobacter sp. IGA1.0</name>
    <dbReference type="NCBI Taxonomy" id="3158582"/>
    <lineage>
        <taxon>Bacteria</taxon>
        <taxon>Pseudomonadati</taxon>
        <taxon>Pseudomonadota</taxon>
        <taxon>Gammaproteobacteria</taxon>
        <taxon>Lysobacterales</taxon>
        <taxon>Rhodanobacteraceae</taxon>
        <taxon>Rhodanobacter</taxon>
    </lineage>
</organism>
<dbReference type="RefSeq" id="WP_350015519.1">
    <property type="nucleotide sequence ID" value="NZ_CP157948.1"/>
</dbReference>
<dbReference type="Pfam" id="PF07896">
    <property type="entry name" value="DUF1674"/>
    <property type="match status" value="1"/>
</dbReference>
<evidence type="ECO:0000256" key="2">
    <source>
        <dbReference type="SAM" id="MobiDB-lite"/>
    </source>
</evidence>
<comment type="similarity">
    <text evidence="1">Belongs to the SDHAF4 family.</text>
</comment>
<name>A0AAU7QIY6_9GAMM</name>
<feature type="compositionally biased region" description="Basic and acidic residues" evidence="2">
    <location>
        <begin position="86"/>
        <end position="114"/>
    </location>
</feature>
<protein>
    <submittedName>
        <fullName evidence="3">DUF1674 domain-containing protein</fullName>
    </submittedName>
</protein>
<dbReference type="EMBL" id="CP157948">
    <property type="protein sequence ID" value="XBS88718.1"/>
    <property type="molecule type" value="Genomic_DNA"/>
</dbReference>
<evidence type="ECO:0000256" key="1">
    <source>
        <dbReference type="ARBA" id="ARBA00005701"/>
    </source>
</evidence>
<dbReference type="InterPro" id="IPR012875">
    <property type="entry name" value="SDHF4"/>
</dbReference>
<accession>A0AAU7QIY6</accession>
<sequence>MRVRRHLRSAMFRRTGAGSWKWWSWGRRAADTRERTSRREPAWLYCTAASINLCRLTKTMSNTTTPAESHPASVPAETTAVPAGKPSEKDSTERAVPDPTRYGDWEKNGRCIDF</sequence>
<dbReference type="AlphaFoldDB" id="A0AAU7QIY6"/>
<proteinExistence type="inferred from homology"/>
<feature type="region of interest" description="Disordered" evidence="2">
    <location>
        <begin position="62"/>
        <end position="114"/>
    </location>
</feature>
<reference evidence="3" key="1">
    <citation type="submission" date="2024-06" db="EMBL/GenBank/DDBJ databases">
        <authorList>
            <person name="Sun Y."/>
        </authorList>
    </citation>
    <scope>NUCLEOTIDE SEQUENCE</scope>
    <source>
        <strain evidence="3">IGA1.0</strain>
    </source>
</reference>
<gene>
    <name evidence="3" type="ORF">ABNK63_09865</name>
</gene>